<name>A0A410WR24_9BACL</name>
<feature type="transmembrane region" description="Helical" evidence="1">
    <location>
        <begin position="37"/>
        <end position="63"/>
    </location>
</feature>
<reference evidence="3 4" key="1">
    <citation type="submission" date="2018-01" db="EMBL/GenBank/DDBJ databases">
        <title>The whole genome sequencing and assembly of Paenibacillus chitinolyticus KCCM 41400 strain.</title>
        <authorList>
            <person name="Kim J.-Y."/>
            <person name="Park M.-K."/>
            <person name="Lee Y.-J."/>
            <person name="Yi H."/>
            <person name="Bahn Y.-S."/>
            <person name="Kim J.F."/>
            <person name="Lee D.-W."/>
        </authorList>
    </citation>
    <scope>NUCLEOTIDE SEQUENCE [LARGE SCALE GENOMIC DNA]</scope>
    <source>
        <strain evidence="3 4">KCCM 41400</strain>
    </source>
</reference>
<dbReference type="OrthoDB" id="637345at2"/>
<evidence type="ECO:0000256" key="1">
    <source>
        <dbReference type="SAM" id="Phobius"/>
    </source>
</evidence>
<dbReference type="Proteomes" id="UP000288943">
    <property type="component" value="Chromosome"/>
</dbReference>
<keyword evidence="1" id="KW-0812">Transmembrane</keyword>
<feature type="transmembrane region" description="Helical" evidence="1">
    <location>
        <begin position="84"/>
        <end position="107"/>
    </location>
</feature>
<gene>
    <name evidence="2" type="ORF">M5X16_02505</name>
    <name evidence="3" type="ORF">PC41400_03935</name>
</gene>
<evidence type="ECO:0000313" key="2">
    <source>
        <dbReference type="EMBL" id="MCY9594641.1"/>
    </source>
</evidence>
<dbReference type="Proteomes" id="UP001527202">
    <property type="component" value="Unassembled WGS sequence"/>
</dbReference>
<dbReference type="Pfam" id="PF05987">
    <property type="entry name" value="DUF898"/>
    <property type="match status" value="1"/>
</dbReference>
<dbReference type="RefSeq" id="WP_042232158.1">
    <property type="nucleotide sequence ID" value="NZ_CP026520.1"/>
</dbReference>
<protein>
    <submittedName>
        <fullName evidence="3">DUF898 domain-containing protein</fullName>
    </submittedName>
    <submittedName>
        <fullName evidence="2">YjgN family protein</fullName>
    </submittedName>
</protein>
<dbReference type="KEGG" id="pchi:PC41400_03935"/>
<dbReference type="EMBL" id="CP026520">
    <property type="protein sequence ID" value="QAV16879.1"/>
    <property type="molecule type" value="Genomic_DNA"/>
</dbReference>
<dbReference type="EMBL" id="JAMDMJ010000002">
    <property type="protein sequence ID" value="MCY9594641.1"/>
    <property type="molecule type" value="Genomic_DNA"/>
</dbReference>
<organism evidence="3 4">
    <name type="scientific">Paenibacillus chitinolyticus</name>
    <dbReference type="NCBI Taxonomy" id="79263"/>
    <lineage>
        <taxon>Bacteria</taxon>
        <taxon>Bacillati</taxon>
        <taxon>Bacillota</taxon>
        <taxon>Bacilli</taxon>
        <taxon>Bacillales</taxon>
        <taxon>Paenibacillaceae</taxon>
        <taxon>Paenibacillus</taxon>
    </lineage>
</organism>
<reference evidence="2 5" key="2">
    <citation type="submission" date="2022-05" db="EMBL/GenBank/DDBJ databases">
        <title>Genome Sequencing of Bee-Associated Microbes.</title>
        <authorList>
            <person name="Dunlap C."/>
        </authorList>
    </citation>
    <scope>NUCLEOTIDE SEQUENCE [LARGE SCALE GENOMIC DNA]</scope>
    <source>
        <strain evidence="2 5">NRRL B-23120</strain>
    </source>
</reference>
<proteinExistence type="predicted"/>
<keyword evidence="1" id="KW-1133">Transmembrane helix</keyword>
<keyword evidence="1" id="KW-0472">Membrane</keyword>
<dbReference type="AlphaFoldDB" id="A0A410WR24"/>
<evidence type="ECO:0000313" key="3">
    <source>
        <dbReference type="EMBL" id="QAV16879.1"/>
    </source>
</evidence>
<dbReference type="InterPro" id="IPR010295">
    <property type="entry name" value="DUF898"/>
</dbReference>
<evidence type="ECO:0000313" key="4">
    <source>
        <dbReference type="Proteomes" id="UP000288943"/>
    </source>
</evidence>
<keyword evidence="5" id="KW-1185">Reference proteome</keyword>
<accession>A0A410WR24</accession>
<evidence type="ECO:0000313" key="5">
    <source>
        <dbReference type="Proteomes" id="UP001527202"/>
    </source>
</evidence>
<dbReference type="GeneID" id="95373968"/>
<sequence length="123" mass="13961">MANTTINVTLPKDLDFGSNPKPQGGASYFDGGLLELIGLYLLGAIITALTAGICYPWSLVIIYRWKIEHTVIEGHRLRFEGTAVGLFGSWIKWFLLGIVTFGIYFFWAGIKLEQWKTKHTYFR</sequence>